<dbReference type="EMBL" id="JH659405">
    <property type="protein sequence ID" value="EXK25394.1"/>
    <property type="molecule type" value="Genomic_DNA"/>
</dbReference>
<organism evidence="2">
    <name type="scientific">Fusarium oxysporum f. sp. melonis 26406</name>
    <dbReference type="NCBI Taxonomy" id="1089452"/>
    <lineage>
        <taxon>Eukaryota</taxon>
        <taxon>Fungi</taxon>
        <taxon>Dikarya</taxon>
        <taxon>Ascomycota</taxon>
        <taxon>Pezizomycotina</taxon>
        <taxon>Sordariomycetes</taxon>
        <taxon>Hypocreomycetidae</taxon>
        <taxon>Hypocreales</taxon>
        <taxon>Nectriaceae</taxon>
        <taxon>Fusarium</taxon>
        <taxon>Fusarium oxysporum species complex</taxon>
    </lineage>
</organism>
<accession>W9Z0S1</accession>
<dbReference type="AlphaFoldDB" id="W9Z0S1"/>
<reference evidence="2" key="1">
    <citation type="submission" date="2012-04" db="EMBL/GenBank/DDBJ databases">
        <title>The Genome Sequence of Fusarium oxysporum melonis.</title>
        <authorList>
            <consortium name="The Broad Institute Genome Sequencing Platform"/>
            <person name="Ma L.-J."/>
            <person name="Gale L.R."/>
            <person name="Schwartz D.C."/>
            <person name="Zhou S."/>
            <person name="Corby-Kistler H."/>
            <person name="Young S.K."/>
            <person name="Zeng Q."/>
            <person name="Gargeya S."/>
            <person name="Fitzgerald M."/>
            <person name="Haas B."/>
            <person name="Abouelleil A."/>
            <person name="Alvarado L."/>
            <person name="Arachchi H.M."/>
            <person name="Berlin A."/>
            <person name="Brown A."/>
            <person name="Chapman S.B."/>
            <person name="Chen Z."/>
            <person name="Dunbar C."/>
            <person name="Freedman E."/>
            <person name="Gearin G."/>
            <person name="Goldberg J."/>
            <person name="Griggs A."/>
            <person name="Gujja S."/>
            <person name="Heiman D."/>
            <person name="Howarth C."/>
            <person name="Larson L."/>
            <person name="Lui A."/>
            <person name="MacDonald P.J.P."/>
            <person name="Montmayeur A."/>
            <person name="Murphy C."/>
            <person name="Neiman D."/>
            <person name="Pearson M."/>
            <person name="Priest M."/>
            <person name="Roberts A."/>
            <person name="Saif S."/>
            <person name="Shea T."/>
            <person name="Shenoy N."/>
            <person name="Sisk P."/>
            <person name="Stolte C."/>
            <person name="Sykes S."/>
            <person name="Wortman J."/>
            <person name="Nusbaum C."/>
            <person name="Birren B."/>
        </authorList>
    </citation>
    <scope>NUCLEOTIDE SEQUENCE</scope>
    <source>
        <strain evidence="2">26406</strain>
    </source>
</reference>
<proteinExistence type="predicted"/>
<feature type="compositionally biased region" description="Basic residues" evidence="1">
    <location>
        <begin position="1"/>
        <end position="12"/>
    </location>
</feature>
<feature type="region of interest" description="Disordered" evidence="1">
    <location>
        <begin position="1"/>
        <end position="31"/>
    </location>
</feature>
<protein>
    <submittedName>
        <fullName evidence="2">Uncharacterized protein</fullName>
    </submittedName>
</protein>
<name>W9Z0S1_FUSOX</name>
<sequence length="97" mass="10826">MRATAVKKKKRSATSFSDDHDGRRNADQAMMGNLSVFLGGRRRQVEPELGSGASSDQVCGKHGLFEYYTDAFKPACRRGKRGWEEEQDVSVGEAERE</sequence>
<gene>
    <name evidence="2" type="ORF">FOMG_17953</name>
</gene>
<dbReference type="VEuPathDB" id="FungiDB:FOMG_17953"/>
<reference evidence="2" key="2">
    <citation type="submission" date="2012-05" db="EMBL/GenBank/DDBJ databases">
        <title>Annotation of the Genome Sequence of Fusarium oxysporum f. sp. melonis 26406.</title>
        <authorList>
            <consortium name="The Broad Institute Genomics Platform"/>
            <person name="Ma L.-J."/>
            <person name="Corby-Kistler H."/>
            <person name="Broz K."/>
            <person name="Gale L.R."/>
            <person name="Jonkers W."/>
            <person name="O'Donnell K."/>
            <person name="Ploetz R."/>
            <person name="Steinberg C."/>
            <person name="Schwartz D.C."/>
            <person name="VanEtten H."/>
            <person name="Zhou S."/>
            <person name="Young S.K."/>
            <person name="Zeng Q."/>
            <person name="Gargeya S."/>
            <person name="Fitzgerald M."/>
            <person name="Abouelleil A."/>
            <person name="Alvarado L."/>
            <person name="Chapman S.B."/>
            <person name="Gainer-Dewar J."/>
            <person name="Goldberg J."/>
            <person name="Griggs A."/>
            <person name="Gujja S."/>
            <person name="Hansen M."/>
            <person name="Howarth C."/>
            <person name="Imamovic A."/>
            <person name="Ireland A."/>
            <person name="Larimer J."/>
            <person name="McCowan C."/>
            <person name="Murphy C."/>
            <person name="Pearson M."/>
            <person name="Poon T.W."/>
            <person name="Priest M."/>
            <person name="Roberts A."/>
            <person name="Saif S."/>
            <person name="Shea T."/>
            <person name="Sykes S."/>
            <person name="Wortman J."/>
            <person name="Nusbaum C."/>
            <person name="Birren B."/>
        </authorList>
    </citation>
    <scope>NUCLEOTIDE SEQUENCE</scope>
    <source>
        <strain evidence="2">26406</strain>
    </source>
</reference>
<dbReference type="HOGENOM" id="CLU_2346765_0_0_1"/>
<evidence type="ECO:0000313" key="2">
    <source>
        <dbReference type="EMBL" id="EXK25394.1"/>
    </source>
</evidence>
<feature type="compositionally biased region" description="Basic and acidic residues" evidence="1">
    <location>
        <begin position="17"/>
        <end position="26"/>
    </location>
</feature>
<dbReference type="Proteomes" id="UP000030703">
    <property type="component" value="Unassembled WGS sequence"/>
</dbReference>
<evidence type="ECO:0000256" key="1">
    <source>
        <dbReference type="SAM" id="MobiDB-lite"/>
    </source>
</evidence>